<protein>
    <submittedName>
        <fullName evidence="4">HU family DNA-binding protein</fullName>
    </submittedName>
</protein>
<comment type="caution">
    <text evidence="4">The sequence shown here is derived from an EMBL/GenBank/DDBJ whole genome shotgun (WGS) entry which is preliminary data.</text>
</comment>
<reference evidence="4" key="1">
    <citation type="journal article" date="2021" name="PeerJ">
        <title>Extensive microbial diversity within the chicken gut microbiome revealed by metagenomics and culture.</title>
        <authorList>
            <person name="Gilroy R."/>
            <person name="Ravi A."/>
            <person name="Getino M."/>
            <person name="Pursley I."/>
            <person name="Horton D.L."/>
            <person name="Alikhan N.F."/>
            <person name="Baker D."/>
            <person name="Gharbi K."/>
            <person name="Hall N."/>
            <person name="Watson M."/>
            <person name="Adriaenssens E.M."/>
            <person name="Foster-Nyarko E."/>
            <person name="Jarju S."/>
            <person name="Secka A."/>
            <person name="Antonio M."/>
            <person name="Oren A."/>
            <person name="Chaudhuri R.R."/>
            <person name="La Ragione R."/>
            <person name="Hildebrand F."/>
            <person name="Pallen M.J."/>
        </authorList>
    </citation>
    <scope>NUCLEOTIDE SEQUENCE</scope>
    <source>
        <strain evidence="4">ChiHecec1B25-7008</strain>
    </source>
</reference>
<evidence type="ECO:0000256" key="1">
    <source>
        <dbReference type="ARBA" id="ARBA00023125"/>
    </source>
</evidence>
<dbReference type="Pfam" id="PF18291">
    <property type="entry name" value="HU-HIG"/>
    <property type="match status" value="1"/>
</dbReference>
<gene>
    <name evidence="4" type="ORF">H9785_02860</name>
</gene>
<dbReference type="Gene3D" id="4.10.520.10">
    <property type="entry name" value="IHF-like DNA-binding proteins"/>
    <property type="match status" value="1"/>
</dbReference>
<evidence type="ECO:0000313" key="4">
    <source>
        <dbReference type="EMBL" id="HJA82905.1"/>
    </source>
</evidence>
<name>A0A9D2HQ14_9BACE</name>
<organism evidence="4 5">
    <name type="scientific">Candidatus Bacteroides intestinavium</name>
    <dbReference type="NCBI Taxonomy" id="2838469"/>
    <lineage>
        <taxon>Bacteria</taxon>
        <taxon>Pseudomonadati</taxon>
        <taxon>Bacteroidota</taxon>
        <taxon>Bacteroidia</taxon>
        <taxon>Bacteroidales</taxon>
        <taxon>Bacteroidaceae</taxon>
        <taxon>Bacteroides</taxon>
    </lineage>
</organism>
<dbReference type="Proteomes" id="UP000823860">
    <property type="component" value="Unassembled WGS sequence"/>
</dbReference>
<dbReference type="SUPFAM" id="SSF47729">
    <property type="entry name" value="IHF-like DNA-binding proteins"/>
    <property type="match status" value="1"/>
</dbReference>
<sequence>MPFFKKEQKAINGLWYPRTVTVGHPVEMDEVCKRIAEMSTASEADTKAVMTALGKVLGSLMNTGRTVHIEGLGSFYYGCVAEGTGKETADEVTAECITATRVRFLPERNVQQNGAVTRNLVGNEVFWVDVESMGANPDKVESPDDEVEEGGEGSFG</sequence>
<feature type="region of interest" description="Disordered" evidence="2">
    <location>
        <begin position="134"/>
        <end position="156"/>
    </location>
</feature>
<dbReference type="InterPro" id="IPR041607">
    <property type="entry name" value="HU-HIG"/>
</dbReference>
<keyword evidence="1 4" id="KW-0238">DNA-binding</keyword>
<dbReference type="InterPro" id="IPR005902">
    <property type="entry name" value="HU_DNA-bd_put"/>
</dbReference>
<dbReference type="NCBIfam" id="TIGR01201">
    <property type="entry name" value="HU_rel"/>
    <property type="match status" value="1"/>
</dbReference>
<evidence type="ECO:0000256" key="2">
    <source>
        <dbReference type="SAM" id="MobiDB-lite"/>
    </source>
</evidence>
<dbReference type="EMBL" id="DWZE01000038">
    <property type="protein sequence ID" value="HJA82905.1"/>
    <property type="molecule type" value="Genomic_DNA"/>
</dbReference>
<evidence type="ECO:0000313" key="5">
    <source>
        <dbReference type="Proteomes" id="UP000823860"/>
    </source>
</evidence>
<feature type="compositionally biased region" description="Acidic residues" evidence="2">
    <location>
        <begin position="143"/>
        <end position="156"/>
    </location>
</feature>
<evidence type="ECO:0000259" key="3">
    <source>
        <dbReference type="Pfam" id="PF18291"/>
    </source>
</evidence>
<accession>A0A9D2HQ14</accession>
<dbReference type="AlphaFoldDB" id="A0A9D2HQ14"/>
<proteinExistence type="predicted"/>
<feature type="domain" description="HU" evidence="3">
    <location>
        <begin position="14"/>
        <end position="113"/>
    </location>
</feature>
<dbReference type="InterPro" id="IPR010992">
    <property type="entry name" value="IHF-like_DNA-bd_dom_sf"/>
</dbReference>
<dbReference type="GO" id="GO:0003677">
    <property type="term" value="F:DNA binding"/>
    <property type="evidence" value="ECO:0007669"/>
    <property type="project" value="UniProtKB-KW"/>
</dbReference>
<reference evidence="4" key="2">
    <citation type="submission" date="2021-04" db="EMBL/GenBank/DDBJ databases">
        <authorList>
            <person name="Gilroy R."/>
        </authorList>
    </citation>
    <scope>NUCLEOTIDE SEQUENCE</scope>
    <source>
        <strain evidence="4">ChiHecec1B25-7008</strain>
    </source>
</reference>